<dbReference type="PANTHER" id="PTHR15131">
    <property type="entry name" value="SMALL NUCLEAR RNA ACTIVATING COMPLEX, POLYPEPTIDE 1"/>
    <property type="match status" value="1"/>
</dbReference>
<evidence type="ECO:0000313" key="2">
    <source>
        <dbReference type="Proteomes" id="UP000811246"/>
    </source>
</evidence>
<dbReference type="Pfam" id="PF09808">
    <property type="entry name" value="SNAPC1"/>
    <property type="match status" value="1"/>
</dbReference>
<proteinExistence type="predicted"/>
<dbReference type="PANTHER" id="PTHR15131:SF3">
    <property type="entry name" value="SNRNA-ACTIVATING PROTEIN COMPLEX SUBUNIT 1"/>
    <property type="match status" value="1"/>
</dbReference>
<comment type="caution">
    <text evidence="1">The sequence shown here is derived from an EMBL/GenBank/DDBJ whole genome shotgun (WGS) entry which is preliminary data.</text>
</comment>
<reference evidence="1" key="1">
    <citation type="submission" date="2021-01" db="EMBL/GenBank/DDBJ databases">
        <authorList>
            <person name="Lovell J.T."/>
            <person name="Bentley N."/>
            <person name="Bhattarai G."/>
            <person name="Jenkins J.W."/>
            <person name="Sreedasyam A."/>
            <person name="Alarcon Y."/>
            <person name="Bock C."/>
            <person name="Boston L."/>
            <person name="Carlson J."/>
            <person name="Cervantes K."/>
            <person name="Clermont K."/>
            <person name="Krom N."/>
            <person name="Kubenka K."/>
            <person name="Mamidi S."/>
            <person name="Mattison C."/>
            <person name="Monteros M."/>
            <person name="Pisani C."/>
            <person name="Plott C."/>
            <person name="Rajasekar S."/>
            <person name="Rhein H.S."/>
            <person name="Rohla C."/>
            <person name="Song M."/>
            <person name="Hilaire R.S."/>
            <person name="Shu S."/>
            <person name="Wells L."/>
            <person name="Wang X."/>
            <person name="Webber J."/>
            <person name="Heerema R.J."/>
            <person name="Klein P."/>
            <person name="Conner P."/>
            <person name="Grauke L."/>
            <person name="Grimwood J."/>
            <person name="Schmutz J."/>
            <person name="Randall J.J."/>
        </authorList>
    </citation>
    <scope>NUCLEOTIDE SEQUENCE</scope>
    <source>
        <tissue evidence="1">Leaf</tissue>
    </source>
</reference>
<dbReference type="GO" id="GO:0042796">
    <property type="term" value="P:snRNA transcription by RNA polymerase III"/>
    <property type="evidence" value="ECO:0007669"/>
    <property type="project" value="TreeGrafter"/>
</dbReference>
<sequence>MIGNASLSHRLGGLYCLYCLYETQPFKPPFRIYLSIGELKKLTNLVVDAKGKGLKVVSPLIRRMLEKNMFLFGSVEINEGSVTETVNQLTELQNARIQAAYKKLLANTRMEHFLHMDLGMEVDLNVVQKMSTEYAEAKKLAIEEASKVADVQDIKHIAEDKNLIGDTMEKITDDWIIHKDIFYRQTRSSQHPPEEPQQLLLLKQREEQLQGDEDFDQELEQLLSEP</sequence>
<dbReference type="GO" id="GO:0043565">
    <property type="term" value="F:sequence-specific DNA binding"/>
    <property type="evidence" value="ECO:0007669"/>
    <property type="project" value="TreeGrafter"/>
</dbReference>
<dbReference type="Proteomes" id="UP000811246">
    <property type="component" value="Chromosome 5"/>
</dbReference>
<dbReference type="AlphaFoldDB" id="A0A922JM08"/>
<gene>
    <name evidence="1" type="ORF">I3842_05G115500</name>
</gene>
<organism evidence="1 2">
    <name type="scientific">Carya illinoinensis</name>
    <name type="common">Pecan</name>
    <dbReference type="NCBI Taxonomy" id="32201"/>
    <lineage>
        <taxon>Eukaryota</taxon>
        <taxon>Viridiplantae</taxon>
        <taxon>Streptophyta</taxon>
        <taxon>Embryophyta</taxon>
        <taxon>Tracheophyta</taxon>
        <taxon>Spermatophyta</taxon>
        <taxon>Magnoliopsida</taxon>
        <taxon>eudicotyledons</taxon>
        <taxon>Gunneridae</taxon>
        <taxon>Pentapetalae</taxon>
        <taxon>rosids</taxon>
        <taxon>fabids</taxon>
        <taxon>Fagales</taxon>
        <taxon>Juglandaceae</taxon>
        <taxon>Carya</taxon>
    </lineage>
</organism>
<accession>A0A922JM08</accession>
<name>A0A922JM08_CARIL</name>
<evidence type="ECO:0000313" key="1">
    <source>
        <dbReference type="EMBL" id="KAG6712703.1"/>
    </source>
</evidence>
<dbReference type="EMBL" id="CM031829">
    <property type="protein sequence ID" value="KAG6712703.1"/>
    <property type="molecule type" value="Genomic_DNA"/>
</dbReference>
<protein>
    <submittedName>
        <fullName evidence="1">Uncharacterized protein</fullName>
    </submittedName>
</protein>
<dbReference type="GO" id="GO:0042795">
    <property type="term" value="P:snRNA transcription by RNA polymerase II"/>
    <property type="evidence" value="ECO:0007669"/>
    <property type="project" value="TreeGrafter"/>
</dbReference>
<dbReference type="GO" id="GO:0019185">
    <property type="term" value="C:snRNA-activating protein complex"/>
    <property type="evidence" value="ECO:0007669"/>
    <property type="project" value="TreeGrafter"/>
</dbReference>
<dbReference type="InterPro" id="IPR019188">
    <property type="entry name" value="SNAPC1"/>
</dbReference>